<gene>
    <name evidence="9" type="ORF">PhCBS80983_g03202</name>
</gene>
<evidence type="ECO:0000256" key="4">
    <source>
        <dbReference type="ARBA" id="ARBA00022771"/>
    </source>
</evidence>
<dbReference type="SUPFAM" id="SSF57850">
    <property type="entry name" value="RING/U-box"/>
    <property type="match status" value="1"/>
</dbReference>
<protein>
    <recommendedName>
        <fullName evidence="8">RING-type domain-containing protein</fullName>
    </recommendedName>
</protein>
<feature type="region of interest" description="Disordered" evidence="7">
    <location>
        <begin position="512"/>
        <end position="542"/>
    </location>
</feature>
<comment type="caution">
    <text evidence="9">The sequence shown here is derived from an EMBL/GenBank/DDBJ whole genome shotgun (WGS) entry which is preliminary data.</text>
</comment>
<dbReference type="PROSITE" id="PS50089">
    <property type="entry name" value="ZF_RING_2"/>
    <property type="match status" value="1"/>
</dbReference>
<dbReference type="InterPro" id="IPR001841">
    <property type="entry name" value="Znf_RING"/>
</dbReference>
<dbReference type="SMART" id="SM00184">
    <property type="entry name" value="RING"/>
    <property type="match status" value="1"/>
</dbReference>
<dbReference type="Gene3D" id="3.30.40.10">
    <property type="entry name" value="Zinc/RING finger domain, C3HC4 (zinc finger)"/>
    <property type="match status" value="1"/>
</dbReference>
<name>A0A507E3H4_9FUNG</name>
<keyword evidence="5" id="KW-0862">Zinc</keyword>
<feature type="compositionally biased region" description="Low complexity" evidence="7">
    <location>
        <begin position="664"/>
        <end position="688"/>
    </location>
</feature>
<dbReference type="Proteomes" id="UP000318582">
    <property type="component" value="Unassembled WGS sequence"/>
</dbReference>
<feature type="region of interest" description="Disordered" evidence="7">
    <location>
        <begin position="663"/>
        <end position="709"/>
    </location>
</feature>
<dbReference type="GO" id="GO:0008270">
    <property type="term" value="F:zinc ion binding"/>
    <property type="evidence" value="ECO:0007669"/>
    <property type="project" value="UniProtKB-KW"/>
</dbReference>
<dbReference type="InterPro" id="IPR017907">
    <property type="entry name" value="Znf_RING_CS"/>
</dbReference>
<dbReference type="GO" id="GO:0005737">
    <property type="term" value="C:cytoplasm"/>
    <property type="evidence" value="ECO:0007669"/>
    <property type="project" value="UniProtKB-SubCell"/>
</dbReference>
<feature type="region of interest" description="Disordered" evidence="7">
    <location>
        <begin position="570"/>
        <end position="598"/>
    </location>
</feature>
<evidence type="ECO:0000256" key="5">
    <source>
        <dbReference type="ARBA" id="ARBA00022833"/>
    </source>
</evidence>
<evidence type="ECO:0000256" key="1">
    <source>
        <dbReference type="ARBA" id="ARBA00004496"/>
    </source>
</evidence>
<dbReference type="InterPro" id="IPR039739">
    <property type="entry name" value="MAG2/RNF10"/>
</dbReference>
<dbReference type="InterPro" id="IPR018957">
    <property type="entry name" value="Znf_C3HC4_RING-type"/>
</dbReference>
<keyword evidence="3" id="KW-0479">Metal-binding</keyword>
<feature type="compositionally biased region" description="Basic and acidic residues" evidence="7">
    <location>
        <begin position="340"/>
        <end position="349"/>
    </location>
</feature>
<organism evidence="9 10">
    <name type="scientific">Powellomyces hirtus</name>
    <dbReference type="NCBI Taxonomy" id="109895"/>
    <lineage>
        <taxon>Eukaryota</taxon>
        <taxon>Fungi</taxon>
        <taxon>Fungi incertae sedis</taxon>
        <taxon>Chytridiomycota</taxon>
        <taxon>Chytridiomycota incertae sedis</taxon>
        <taxon>Chytridiomycetes</taxon>
        <taxon>Spizellomycetales</taxon>
        <taxon>Powellomycetaceae</taxon>
        <taxon>Powellomyces</taxon>
    </lineage>
</organism>
<dbReference type="EMBL" id="QEAQ01000037">
    <property type="protein sequence ID" value="TPX58352.1"/>
    <property type="molecule type" value="Genomic_DNA"/>
</dbReference>
<keyword evidence="10" id="KW-1185">Reference proteome</keyword>
<evidence type="ECO:0000256" key="6">
    <source>
        <dbReference type="PROSITE-ProRule" id="PRU00175"/>
    </source>
</evidence>
<evidence type="ECO:0000256" key="7">
    <source>
        <dbReference type="SAM" id="MobiDB-lite"/>
    </source>
</evidence>
<evidence type="ECO:0000259" key="8">
    <source>
        <dbReference type="PROSITE" id="PS50089"/>
    </source>
</evidence>
<evidence type="ECO:0000313" key="9">
    <source>
        <dbReference type="EMBL" id="TPX58352.1"/>
    </source>
</evidence>
<dbReference type="PROSITE" id="PS00518">
    <property type="entry name" value="ZF_RING_1"/>
    <property type="match status" value="1"/>
</dbReference>
<dbReference type="CDD" id="cd16536">
    <property type="entry name" value="RING-HC_RNF10"/>
    <property type="match status" value="1"/>
</dbReference>
<dbReference type="STRING" id="109895.A0A507E3H4"/>
<sequence length="709" mass="78213">MVSGFVDDYQVDGAELYQSRNKRGQISLNHLLSFQMPPRQRPTTTKNSRRKSSTYYEPYNKERFVNAKFIMDESGDYTVNVFDPDIVVEWKDIVQAVVPITKPASCPICLSPPVASKVTKCGHVYCWPCITHYLHLGEKKWRKCPICYDAIYAKDLKSARFSMMQEVGKATTSKPAKVKMVLMKRAINSTIALPRLGYHTWEDNGKTTPPSVNNANAVPYAKLMLSSPEYYQTEILEREQAQLKVLLSEAVADEAVAKAMKGSKHAEAQGGMDSERPFIEVALRVVKEALEISMKGNSLLREVTGKHIGSVPNSTGLFTAQSSVEGSEWSDGKLHAEALKFQDDQRTKGGFEPAFSDDERENASRPEAEASHSNSDSAADRGTESTDLASAPATPIRTTERKKQTANPAKPPSDGMYYFYQSMDGQHLYLHPLDIKVLKYEYETYDRFPDHIEVDVIKVQESTMTEDLRKRCRYLGHVPLSCDVTFCEIDPSRLVKSETSRAFEKELSQRINRYKTAEQKDQQERDSHKRGGKAAAIPIGSSDTGATQYASSWEADYAAQFPSTGSLPHSTFLSDTASTASASPPLPPTTGAAPPSSSSFARIAANTVATAQPWTRRAKPRGNWSYDDDDDEDGYYVDDYHGWTLDFEEAVMCDDRIGRGMGGNSSTNNSGAAGQNNTAAGSGSAAKGKAAKKGKKVTLVTNGGNRGRM</sequence>
<evidence type="ECO:0000256" key="3">
    <source>
        <dbReference type="ARBA" id="ARBA00022723"/>
    </source>
</evidence>
<evidence type="ECO:0000256" key="2">
    <source>
        <dbReference type="ARBA" id="ARBA00022490"/>
    </source>
</evidence>
<dbReference type="GO" id="GO:0045944">
    <property type="term" value="P:positive regulation of transcription by RNA polymerase II"/>
    <property type="evidence" value="ECO:0007669"/>
    <property type="project" value="TreeGrafter"/>
</dbReference>
<dbReference type="GO" id="GO:0000976">
    <property type="term" value="F:transcription cis-regulatory region binding"/>
    <property type="evidence" value="ECO:0007669"/>
    <property type="project" value="TreeGrafter"/>
</dbReference>
<evidence type="ECO:0000313" key="10">
    <source>
        <dbReference type="Proteomes" id="UP000318582"/>
    </source>
</evidence>
<reference evidence="9 10" key="1">
    <citation type="journal article" date="2019" name="Sci. Rep.">
        <title>Comparative genomics of chytrid fungi reveal insights into the obligate biotrophic and pathogenic lifestyle of Synchytrium endobioticum.</title>
        <authorList>
            <person name="van de Vossenberg B.T.L.H."/>
            <person name="Warris S."/>
            <person name="Nguyen H.D.T."/>
            <person name="van Gent-Pelzer M.P.E."/>
            <person name="Joly D.L."/>
            <person name="van de Geest H.C."/>
            <person name="Bonants P.J.M."/>
            <person name="Smith D.S."/>
            <person name="Levesque C.A."/>
            <person name="van der Lee T.A.J."/>
        </authorList>
    </citation>
    <scope>NUCLEOTIDE SEQUENCE [LARGE SCALE GENOMIC DNA]</scope>
    <source>
        <strain evidence="9 10">CBS 809.83</strain>
    </source>
</reference>
<dbReference type="PANTHER" id="PTHR12983">
    <property type="entry name" value="RING FINGER 10 FAMILY MEMBER"/>
    <property type="match status" value="1"/>
</dbReference>
<comment type="subcellular location">
    <subcellularLocation>
        <location evidence="1">Cytoplasm</location>
    </subcellularLocation>
</comment>
<feature type="region of interest" description="Disordered" evidence="7">
    <location>
        <begin position="611"/>
        <end position="631"/>
    </location>
</feature>
<dbReference type="InterPro" id="IPR013083">
    <property type="entry name" value="Znf_RING/FYVE/PHD"/>
</dbReference>
<feature type="domain" description="RING-type" evidence="8">
    <location>
        <begin position="106"/>
        <end position="147"/>
    </location>
</feature>
<dbReference type="PANTHER" id="PTHR12983:SF9">
    <property type="entry name" value="E3 UBIQUITIN-PROTEIN LIGASE RNF10"/>
    <property type="match status" value="1"/>
</dbReference>
<dbReference type="AlphaFoldDB" id="A0A507E3H4"/>
<keyword evidence="2" id="KW-0963">Cytoplasm</keyword>
<proteinExistence type="predicted"/>
<accession>A0A507E3H4</accession>
<keyword evidence="4 6" id="KW-0863">Zinc-finger</keyword>
<dbReference type="Pfam" id="PF00097">
    <property type="entry name" value="zf-C3HC4"/>
    <property type="match status" value="1"/>
</dbReference>
<feature type="compositionally biased region" description="Basic and acidic residues" evidence="7">
    <location>
        <begin position="361"/>
        <end position="370"/>
    </location>
</feature>
<feature type="region of interest" description="Disordered" evidence="7">
    <location>
        <begin position="340"/>
        <end position="413"/>
    </location>
</feature>
<feature type="compositionally biased region" description="Basic and acidic residues" evidence="7">
    <location>
        <begin position="515"/>
        <end position="529"/>
    </location>
</feature>